<gene>
    <name evidence="1" type="ORF">DOO78_25350</name>
</gene>
<keyword evidence="2" id="KW-1185">Reference proteome</keyword>
<reference evidence="2" key="1">
    <citation type="submission" date="2018-06" db="EMBL/GenBank/DDBJ databases">
        <authorList>
            <person name="Khan S.A."/>
        </authorList>
    </citation>
    <scope>NUCLEOTIDE SEQUENCE [LARGE SCALE GENOMIC DNA]</scope>
    <source>
        <strain evidence="2">DB-1506</strain>
    </source>
</reference>
<dbReference type="AlphaFoldDB" id="A0A327LXQ8"/>
<organism evidence="1 2">
    <name type="scientific">Roseicella frigidaeris</name>
    <dbReference type="NCBI Taxonomy" id="2230885"/>
    <lineage>
        <taxon>Bacteria</taxon>
        <taxon>Pseudomonadati</taxon>
        <taxon>Pseudomonadota</taxon>
        <taxon>Alphaproteobacteria</taxon>
        <taxon>Acetobacterales</taxon>
        <taxon>Roseomonadaceae</taxon>
        <taxon>Roseicella</taxon>
    </lineage>
</organism>
<evidence type="ECO:0000313" key="1">
    <source>
        <dbReference type="EMBL" id="RAI54715.1"/>
    </source>
</evidence>
<dbReference type="OrthoDB" id="8446371at2"/>
<accession>A0A327LXQ8</accession>
<evidence type="ECO:0000313" key="2">
    <source>
        <dbReference type="Proteomes" id="UP000249065"/>
    </source>
</evidence>
<dbReference type="Proteomes" id="UP000249065">
    <property type="component" value="Unassembled WGS sequence"/>
</dbReference>
<protein>
    <submittedName>
        <fullName evidence="1">Uncharacterized protein</fullName>
    </submittedName>
</protein>
<sequence length="93" mass="10548">MAFTVDEALGDDLIHVIDRHDEAGTFTFRLGELKTPITVEIGRFQSSEHTKFWVSHAIRTPSQADAYTPSIFYKSNWGDALQEAISSLTMYYC</sequence>
<name>A0A327LXQ8_9PROT</name>
<comment type="caution">
    <text evidence="1">The sequence shown here is derived from an EMBL/GenBank/DDBJ whole genome shotgun (WGS) entry which is preliminary data.</text>
</comment>
<dbReference type="RefSeq" id="WP_111472685.1">
    <property type="nucleotide sequence ID" value="NZ_QLIX01000040.1"/>
</dbReference>
<proteinExistence type="predicted"/>
<dbReference type="EMBL" id="QLIX01000040">
    <property type="protein sequence ID" value="RAI54715.1"/>
    <property type="molecule type" value="Genomic_DNA"/>
</dbReference>